<dbReference type="PANTHER" id="PTHR33480:SF5">
    <property type="entry name" value="SI:DKEY-51D8.9"/>
    <property type="match status" value="1"/>
</dbReference>
<evidence type="ECO:0000256" key="1">
    <source>
        <dbReference type="SAM" id="MobiDB-lite"/>
    </source>
</evidence>
<dbReference type="Proteomes" id="UP000472265">
    <property type="component" value="Chromosome 4"/>
</dbReference>
<dbReference type="OMA" id="PKRQATC"/>
<feature type="compositionally biased region" description="Acidic residues" evidence="1">
    <location>
        <begin position="300"/>
        <end position="310"/>
    </location>
</feature>
<dbReference type="PANTHER" id="PTHR33480">
    <property type="entry name" value="SET DOMAIN-CONTAINING PROTEIN-RELATED"/>
    <property type="match status" value="1"/>
</dbReference>
<feature type="domain" description="Protein kinase" evidence="2">
    <location>
        <begin position="1"/>
        <end position="264"/>
    </location>
</feature>
<sequence length="982" mass="112433">MSDVMKIDDVVFNTKMKIANGRNAAEIFPGLLHNRPVAVKRVPKHMSKKELEMAHFLCSKNLQVEHLLQPISVLEDAYFAYFVSPLCEYNLGELIEKKNLPERQNLTKKRRQEICQELLLGLEELHSNGILHRHLKPENILFDVNNKLYLTDCGASRINDLAQATWSSYEDVGGPQYTYKKESDIQVAGCLVHYILTDGQHPYQTRRPYSSDPLGLAQNVKTGNFTLHFEKKWMSLKDIINRMLNRSFEKRPTIAECLQVFTCFTQQSGYRGTTTNTGSVNINEVSTYMTTEKFTLSLEMSDEEEQEQQAEAEKSSDTEEELSVREIITEQRLEMMNKEQERQAEADTSSTPTDELLVCEMDTEQQVPLSPEMSDDDKQQAEEETAEKEVIRGPPSKTPTPMDQNTHDLQQNSIHVKTSSNSRHQRIYDKKNVCLYCQRPYAKITRHLKQKHPDKPEVAKALAHRQGSAMRNLLLSKMRNLGNYNHNYSVMESGKGQIVPKRQATCKSTATDYLPCKFCFAMYLKTDLWRHLKRCKLQVKEDGPVNRRLQTSCSLMLPMDASVSSGFKKVLEQMAYDTVTQVVKSDTLILSLGERMFAKNGENVRQWSDIRNKMRELARLLVAARQIDEDIVFLKDLISPVKFNTVLEAVKKMTGFDDSTRRFSVPSTALKLRYSLVTVTSILQGQALRQQDNDLKTRAEEFQKLITMEWSTHVSFSAMKTLEQKKWNQPQTLPQAKDITMLQAHLNKQEELHKNDLIHHQTKTAWGELAQVTLTQLILFNRRRAGEVSRMEVKTYMQRNKGSMQDEVLASLSKVERSLCKILTRVEIRGKRGRKVPVLFPNNIKMSVDLLIKNREAVGISPSNPYIFARLNYGSCENIRGTDTLRRYAKECGAGHPENLSSTKLRKHIATVSQILNLPLDQQEQLAGFMGHDIEVHKSFYRLPEETLQTAKVSKLLLALQSGLGEFKGKSLEDIIPNISCK</sequence>
<protein>
    <recommendedName>
        <fullName evidence="2">Protein kinase domain-containing protein</fullName>
    </recommendedName>
</protein>
<dbReference type="PROSITE" id="PS50011">
    <property type="entry name" value="PROTEIN_KINASE_DOM"/>
    <property type="match status" value="1"/>
</dbReference>
<feature type="region of interest" description="Disordered" evidence="1">
    <location>
        <begin position="365"/>
        <end position="404"/>
    </location>
</feature>
<organism evidence="3 4">
    <name type="scientific">Sparus aurata</name>
    <name type="common">Gilthead sea bream</name>
    <dbReference type="NCBI Taxonomy" id="8175"/>
    <lineage>
        <taxon>Eukaryota</taxon>
        <taxon>Metazoa</taxon>
        <taxon>Chordata</taxon>
        <taxon>Craniata</taxon>
        <taxon>Vertebrata</taxon>
        <taxon>Euteleostomi</taxon>
        <taxon>Actinopterygii</taxon>
        <taxon>Neopterygii</taxon>
        <taxon>Teleostei</taxon>
        <taxon>Neoteleostei</taxon>
        <taxon>Acanthomorphata</taxon>
        <taxon>Eupercaria</taxon>
        <taxon>Spariformes</taxon>
        <taxon>Sparidae</taxon>
        <taxon>Sparus</taxon>
    </lineage>
</organism>
<evidence type="ECO:0000313" key="4">
    <source>
        <dbReference type="Proteomes" id="UP000472265"/>
    </source>
</evidence>
<accession>A0A671VTA8</accession>
<name>A0A671VTA8_SPAAU</name>
<feature type="compositionally biased region" description="Basic and acidic residues" evidence="1">
    <location>
        <begin position="311"/>
        <end position="323"/>
    </location>
</feature>
<dbReference type="Pfam" id="PF00069">
    <property type="entry name" value="Pkinase"/>
    <property type="match status" value="1"/>
</dbReference>
<dbReference type="GO" id="GO:0004672">
    <property type="term" value="F:protein kinase activity"/>
    <property type="evidence" value="ECO:0007669"/>
    <property type="project" value="InterPro"/>
</dbReference>
<gene>
    <name evidence="3" type="primary">LOC115580549</name>
</gene>
<feature type="region of interest" description="Disordered" evidence="1">
    <location>
        <begin position="299"/>
        <end position="323"/>
    </location>
</feature>
<dbReference type="InParanoid" id="A0A671VTA8"/>
<reference evidence="3" key="2">
    <citation type="submission" date="2025-08" db="UniProtKB">
        <authorList>
            <consortium name="Ensembl"/>
        </authorList>
    </citation>
    <scope>IDENTIFICATION</scope>
</reference>
<feature type="compositionally biased region" description="Basic and acidic residues" evidence="1">
    <location>
        <begin position="376"/>
        <end position="391"/>
    </location>
</feature>
<dbReference type="SUPFAM" id="SSF56112">
    <property type="entry name" value="Protein kinase-like (PK-like)"/>
    <property type="match status" value="1"/>
</dbReference>
<reference evidence="3" key="1">
    <citation type="submission" date="2021-04" db="EMBL/GenBank/DDBJ databases">
        <authorList>
            <consortium name="Wellcome Sanger Institute Data Sharing"/>
        </authorList>
    </citation>
    <scope>NUCLEOTIDE SEQUENCE [LARGE SCALE GENOMIC DNA]</scope>
</reference>
<reference evidence="3" key="3">
    <citation type="submission" date="2025-09" db="UniProtKB">
        <authorList>
            <consortium name="Ensembl"/>
        </authorList>
    </citation>
    <scope>IDENTIFICATION</scope>
</reference>
<dbReference type="GO" id="GO:0005524">
    <property type="term" value="F:ATP binding"/>
    <property type="evidence" value="ECO:0007669"/>
    <property type="project" value="InterPro"/>
</dbReference>
<dbReference type="GeneTree" id="ENSGT00940000165604"/>
<evidence type="ECO:0000313" key="3">
    <source>
        <dbReference type="Ensembl" id="ENSSAUP00010030163.1"/>
    </source>
</evidence>
<dbReference type="InterPro" id="IPR000719">
    <property type="entry name" value="Prot_kinase_dom"/>
</dbReference>
<evidence type="ECO:0000259" key="2">
    <source>
        <dbReference type="PROSITE" id="PS50011"/>
    </source>
</evidence>
<dbReference type="InterPro" id="IPR011009">
    <property type="entry name" value="Kinase-like_dom_sf"/>
</dbReference>
<keyword evidence="4" id="KW-1185">Reference proteome</keyword>
<dbReference type="Gene3D" id="1.10.510.10">
    <property type="entry name" value="Transferase(Phosphotransferase) domain 1"/>
    <property type="match status" value="1"/>
</dbReference>
<dbReference type="Ensembl" id="ENSSAUT00010031789.1">
    <property type="protein sequence ID" value="ENSSAUP00010030163.1"/>
    <property type="gene ID" value="ENSSAUG00010012923.1"/>
</dbReference>
<dbReference type="AlphaFoldDB" id="A0A671VTA8"/>
<proteinExistence type="predicted"/>